<dbReference type="OrthoDB" id="5197598at2759"/>
<dbReference type="AlphaFoldDB" id="A0A9P8SLB0"/>
<feature type="transmembrane region" description="Helical" evidence="8">
    <location>
        <begin position="312"/>
        <end position="335"/>
    </location>
</feature>
<name>A0A9P8SLB0_9HYPO</name>
<accession>A0A9P8SLB0</accession>
<dbReference type="PANTHER" id="PTHR31611:SF0">
    <property type="entry name" value="HIGH-AFFINITY NICKEL TRANSPORT PROTEIN NIC1"/>
    <property type="match status" value="1"/>
</dbReference>
<dbReference type="GeneID" id="68353209"/>
<dbReference type="GO" id="GO:0005886">
    <property type="term" value="C:plasma membrane"/>
    <property type="evidence" value="ECO:0007669"/>
    <property type="project" value="UniProtKB-SubCell"/>
</dbReference>
<dbReference type="RefSeq" id="XP_044723577.1">
    <property type="nucleotide sequence ID" value="XM_044862551.1"/>
</dbReference>
<evidence type="ECO:0000256" key="6">
    <source>
        <dbReference type="ARBA" id="ARBA00022989"/>
    </source>
</evidence>
<dbReference type="GO" id="GO:0012505">
    <property type="term" value="C:endomembrane system"/>
    <property type="evidence" value="ECO:0007669"/>
    <property type="project" value="UniProtKB-SubCell"/>
</dbReference>
<keyword evidence="7 8" id="KW-0472">Membrane</keyword>
<keyword evidence="3 8" id="KW-0813">Transport</keyword>
<evidence type="ECO:0000256" key="4">
    <source>
        <dbReference type="ARBA" id="ARBA00022596"/>
    </source>
</evidence>
<evidence type="ECO:0000256" key="7">
    <source>
        <dbReference type="ARBA" id="ARBA00023136"/>
    </source>
</evidence>
<gene>
    <name evidence="10" type="ORF">HRG_04080</name>
</gene>
<feature type="transmembrane region" description="Helical" evidence="8">
    <location>
        <begin position="21"/>
        <end position="43"/>
    </location>
</feature>
<feature type="region of interest" description="Disordered" evidence="9">
    <location>
        <begin position="350"/>
        <end position="376"/>
    </location>
</feature>
<dbReference type="InterPro" id="IPR004688">
    <property type="entry name" value="Ni/Co_transpt"/>
</dbReference>
<keyword evidence="6 8" id="KW-1133">Transmembrane helix</keyword>
<dbReference type="Pfam" id="PF03824">
    <property type="entry name" value="NicO"/>
    <property type="match status" value="1"/>
</dbReference>
<evidence type="ECO:0000313" key="11">
    <source>
        <dbReference type="Proteomes" id="UP000824596"/>
    </source>
</evidence>
<feature type="transmembrane region" description="Helical" evidence="8">
    <location>
        <begin position="128"/>
        <end position="147"/>
    </location>
</feature>
<keyword evidence="11" id="KW-1185">Reference proteome</keyword>
<evidence type="ECO:0000256" key="3">
    <source>
        <dbReference type="ARBA" id="ARBA00022448"/>
    </source>
</evidence>
<dbReference type="GO" id="GO:0015099">
    <property type="term" value="F:nickel cation transmembrane transporter activity"/>
    <property type="evidence" value="ECO:0007669"/>
    <property type="project" value="UniProtKB-UniRule"/>
</dbReference>
<comment type="caution">
    <text evidence="10">The sequence shown here is derived from an EMBL/GenBank/DDBJ whole genome shotgun (WGS) entry which is preliminary data.</text>
</comment>
<keyword evidence="5 8" id="KW-0812">Transmembrane</keyword>
<comment type="similarity">
    <text evidence="2 8">Belongs to the NiCoT transporter (TC 2.A.52) family.</text>
</comment>
<evidence type="ECO:0000256" key="9">
    <source>
        <dbReference type="SAM" id="MobiDB-lite"/>
    </source>
</evidence>
<feature type="transmembrane region" description="Helical" evidence="8">
    <location>
        <begin position="162"/>
        <end position="182"/>
    </location>
</feature>
<evidence type="ECO:0000256" key="1">
    <source>
        <dbReference type="ARBA" id="ARBA00004127"/>
    </source>
</evidence>
<proteinExistence type="inferred from homology"/>
<sequence>MGRIKLPAKPRCLRGIPTNSIAIIAVLILVNLLVWAVIAAAVLSQHPALVSAAVLSYTLGLRHGLDADHISAIDLMTRRLIAADQRPATVGTFFSLGHSTVVIVTCIVVAATTGALKDRFQDFARVGNIIGTAVSAAFLIVLCLANGRGGPEADADASADAAMAQFQLPATGFLGRLAALLFRTIDRPWKMWPLGLVFGLGFDTSSEVAILALASVQATKGTSIWLILVFPILFTAGMCLVDTTDGASMMALYTSKSFSRDPVAALYYSIVLTAITIAVSAFIGIVQVLSLVQNIASPRGAFWHGFSALTDHFEIVGGSICGLFVLVGLGSVLVYRPWRRRIEKRHRQGLTTAEESGLDSNGHESCPQEPPLRTEN</sequence>
<evidence type="ECO:0000256" key="5">
    <source>
        <dbReference type="ARBA" id="ARBA00022692"/>
    </source>
</evidence>
<dbReference type="Proteomes" id="UP000824596">
    <property type="component" value="Unassembled WGS sequence"/>
</dbReference>
<organism evidence="10 11">
    <name type="scientific">Hirsutella rhossiliensis</name>
    <dbReference type="NCBI Taxonomy" id="111463"/>
    <lineage>
        <taxon>Eukaryota</taxon>
        <taxon>Fungi</taxon>
        <taxon>Dikarya</taxon>
        <taxon>Ascomycota</taxon>
        <taxon>Pezizomycotina</taxon>
        <taxon>Sordariomycetes</taxon>
        <taxon>Hypocreomycetidae</taxon>
        <taxon>Hypocreales</taxon>
        <taxon>Ophiocordycipitaceae</taxon>
        <taxon>Hirsutella</taxon>
    </lineage>
</organism>
<evidence type="ECO:0000256" key="2">
    <source>
        <dbReference type="ARBA" id="ARBA00010892"/>
    </source>
</evidence>
<reference evidence="10" key="1">
    <citation type="submission" date="2021-09" db="EMBL/GenBank/DDBJ databases">
        <title>A high-quality genome of the endoparasitic fungus Hirsutella rhossiliensis with a comparison of Hirsutella genomes reveals transposable elements contributing to genome size variation.</title>
        <authorList>
            <person name="Lin R."/>
            <person name="Jiao Y."/>
            <person name="Sun X."/>
            <person name="Ling J."/>
            <person name="Xie B."/>
            <person name="Cheng X."/>
        </authorList>
    </citation>
    <scope>NUCLEOTIDE SEQUENCE</scope>
    <source>
        <strain evidence="10">HR02</strain>
    </source>
</reference>
<evidence type="ECO:0000313" key="10">
    <source>
        <dbReference type="EMBL" id="KAH0966064.1"/>
    </source>
</evidence>
<dbReference type="PANTHER" id="PTHR31611">
    <property type="entry name" value="HIGH-AFFINITY NICKEL TRANSPORT PROTEIN NIC1"/>
    <property type="match status" value="1"/>
</dbReference>
<feature type="transmembrane region" description="Helical" evidence="8">
    <location>
        <begin position="96"/>
        <end position="116"/>
    </location>
</feature>
<dbReference type="InterPro" id="IPR011541">
    <property type="entry name" value="Ni/Co_transpt_high_affinity"/>
</dbReference>
<comment type="subcellular location">
    <subcellularLocation>
        <location evidence="8">Cell membrane</location>
        <topology evidence="8">Multi-pass membrane protein</topology>
    </subcellularLocation>
    <subcellularLocation>
        <location evidence="1">Endomembrane system</location>
        <topology evidence="1">Multi-pass membrane protein</topology>
    </subcellularLocation>
</comment>
<keyword evidence="4" id="KW-0533">Nickel</keyword>
<feature type="transmembrane region" description="Helical" evidence="8">
    <location>
        <begin position="224"/>
        <end position="244"/>
    </location>
</feature>
<dbReference type="EMBL" id="JAIZPD010000003">
    <property type="protein sequence ID" value="KAH0966064.1"/>
    <property type="molecule type" value="Genomic_DNA"/>
</dbReference>
<protein>
    <recommendedName>
        <fullName evidence="8">Nickel/cobalt efflux system</fullName>
    </recommendedName>
</protein>
<feature type="transmembrane region" description="Helical" evidence="8">
    <location>
        <begin position="194"/>
        <end position="218"/>
    </location>
</feature>
<feature type="transmembrane region" description="Helical" evidence="8">
    <location>
        <begin position="265"/>
        <end position="292"/>
    </location>
</feature>
<evidence type="ECO:0000256" key="8">
    <source>
        <dbReference type="RuleBase" id="RU362101"/>
    </source>
</evidence>